<dbReference type="InterPro" id="IPR036390">
    <property type="entry name" value="WH_DNA-bd_sf"/>
</dbReference>
<evidence type="ECO:0000256" key="1">
    <source>
        <dbReference type="ARBA" id="ARBA00005384"/>
    </source>
</evidence>
<dbReference type="RefSeq" id="WP_377290990.1">
    <property type="nucleotide sequence ID" value="NZ_JBHSBM010000025.1"/>
</dbReference>
<dbReference type="CDD" id="cd00609">
    <property type="entry name" value="AAT_like"/>
    <property type="match status" value="1"/>
</dbReference>
<keyword evidence="7" id="KW-0808">Transferase</keyword>
<feature type="domain" description="HTH gntR-type" evidence="6">
    <location>
        <begin position="14"/>
        <end position="82"/>
    </location>
</feature>
<dbReference type="InterPro" id="IPR015421">
    <property type="entry name" value="PyrdxlP-dep_Trfase_major"/>
</dbReference>
<dbReference type="InterPro" id="IPR036388">
    <property type="entry name" value="WH-like_DNA-bd_sf"/>
</dbReference>
<dbReference type="InterPro" id="IPR051446">
    <property type="entry name" value="HTH_trans_reg/aminotransferase"/>
</dbReference>
<keyword evidence="8" id="KW-1185">Reference proteome</keyword>
<comment type="caution">
    <text evidence="7">The sequence shown here is derived from an EMBL/GenBank/DDBJ whole genome shotgun (WGS) entry which is preliminary data.</text>
</comment>
<dbReference type="PRINTS" id="PR00035">
    <property type="entry name" value="HTHGNTR"/>
</dbReference>
<proteinExistence type="inferred from homology"/>
<keyword evidence="2" id="KW-0663">Pyridoxal phosphate</keyword>
<gene>
    <name evidence="7" type="ORF">ACFOWE_22635</name>
</gene>
<dbReference type="Pfam" id="PF00392">
    <property type="entry name" value="GntR"/>
    <property type="match status" value="1"/>
</dbReference>
<keyword evidence="7" id="KW-0032">Aminotransferase</keyword>
<dbReference type="Gene3D" id="1.10.10.10">
    <property type="entry name" value="Winged helix-like DNA-binding domain superfamily/Winged helix DNA-binding domain"/>
    <property type="match status" value="1"/>
</dbReference>
<sequence>MLSTALAGWRDSGASLADSLAEAVREAVLDGRIRVGDRLPAERRMAVELGVSRGTVTAALARLRAQGWVATRHGSASTVRLPAEQGERFAPLSADRPGALIDLRRAVPAAPGGAYTEAVRRALDRSAGILTESGEPGAGLPELRELIAQRYTEQGLATLPGQILVTSGARAALALLTGHLRPGRIAVENPAYADTLAALRRSGARLAPLRVTSAGWDPGQLAAAFRQAAGGMAVLVPDFQNPTGALMDAATRQEVAGLAAGHRVTVVVDETMRDMDLRDDPRPEPRIRRAVCVGSLSKTVWGGLRVGWIRASAALVRELLLDPLCGPCAPAPMEQLVACELLPRIGPVLARRRAELRRQRDHLVRLLSGDDAWTFTVPDGGLSLWLRLSRVPGDELARRAVERGLGVLPGSVFSSSGRLVDRLRLPYTVPAGTLERAVAILREAAGAHRPPDR</sequence>
<dbReference type="PANTHER" id="PTHR46577:SF1">
    <property type="entry name" value="HTH-TYPE TRANSCRIPTIONAL REGULATORY PROTEIN GABR"/>
    <property type="match status" value="1"/>
</dbReference>
<dbReference type="PROSITE" id="PS50949">
    <property type="entry name" value="HTH_GNTR"/>
    <property type="match status" value="1"/>
</dbReference>
<dbReference type="SMART" id="SM00345">
    <property type="entry name" value="HTH_GNTR"/>
    <property type="match status" value="1"/>
</dbReference>
<dbReference type="SUPFAM" id="SSF46785">
    <property type="entry name" value="Winged helix' DNA-binding domain"/>
    <property type="match status" value="1"/>
</dbReference>
<evidence type="ECO:0000259" key="6">
    <source>
        <dbReference type="PROSITE" id="PS50949"/>
    </source>
</evidence>
<accession>A0ABV8IDK4</accession>
<keyword evidence="3" id="KW-0805">Transcription regulation</keyword>
<dbReference type="GO" id="GO:0008483">
    <property type="term" value="F:transaminase activity"/>
    <property type="evidence" value="ECO:0007669"/>
    <property type="project" value="UniProtKB-KW"/>
</dbReference>
<protein>
    <submittedName>
        <fullName evidence="7">PLP-dependent aminotransferase family protein</fullName>
    </submittedName>
</protein>
<dbReference type="CDD" id="cd07377">
    <property type="entry name" value="WHTH_GntR"/>
    <property type="match status" value="1"/>
</dbReference>
<dbReference type="PANTHER" id="PTHR46577">
    <property type="entry name" value="HTH-TYPE TRANSCRIPTIONAL REGULATORY PROTEIN GABR"/>
    <property type="match status" value="1"/>
</dbReference>
<dbReference type="SUPFAM" id="SSF53383">
    <property type="entry name" value="PLP-dependent transferases"/>
    <property type="match status" value="1"/>
</dbReference>
<dbReference type="InterPro" id="IPR004839">
    <property type="entry name" value="Aminotransferase_I/II_large"/>
</dbReference>
<evidence type="ECO:0000313" key="7">
    <source>
        <dbReference type="EMBL" id="MFC4061107.1"/>
    </source>
</evidence>
<comment type="similarity">
    <text evidence="1">In the C-terminal section; belongs to the class-I pyridoxal-phosphate-dependent aminotransferase family.</text>
</comment>
<dbReference type="InterPro" id="IPR000524">
    <property type="entry name" value="Tscrpt_reg_HTH_GntR"/>
</dbReference>
<dbReference type="InterPro" id="IPR015424">
    <property type="entry name" value="PyrdxlP-dep_Trfase"/>
</dbReference>
<evidence type="ECO:0000256" key="3">
    <source>
        <dbReference type="ARBA" id="ARBA00023015"/>
    </source>
</evidence>
<dbReference type="EMBL" id="JBHSBM010000025">
    <property type="protein sequence ID" value="MFC4061107.1"/>
    <property type="molecule type" value="Genomic_DNA"/>
</dbReference>
<keyword evidence="4" id="KW-0238">DNA-binding</keyword>
<evidence type="ECO:0000256" key="2">
    <source>
        <dbReference type="ARBA" id="ARBA00022898"/>
    </source>
</evidence>
<evidence type="ECO:0000256" key="5">
    <source>
        <dbReference type="ARBA" id="ARBA00023163"/>
    </source>
</evidence>
<dbReference type="Proteomes" id="UP001595850">
    <property type="component" value="Unassembled WGS sequence"/>
</dbReference>
<keyword evidence="5" id="KW-0804">Transcription</keyword>
<dbReference type="Gene3D" id="3.40.640.10">
    <property type="entry name" value="Type I PLP-dependent aspartate aminotransferase-like (Major domain)"/>
    <property type="match status" value="1"/>
</dbReference>
<evidence type="ECO:0000313" key="8">
    <source>
        <dbReference type="Proteomes" id="UP001595850"/>
    </source>
</evidence>
<dbReference type="Pfam" id="PF00155">
    <property type="entry name" value="Aminotran_1_2"/>
    <property type="match status" value="1"/>
</dbReference>
<name>A0ABV8IDK4_9ACTN</name>
<evidence type="ECO:0000256" key="4">
    <source>
        <dbReference type="ARBA" id="ARBA00023125"/>
    </source>
</evidence>
<organism evidence="7 8">
    <name type="scientific">Planomonospora corallina</name>
    <dbReference type="NCBI Taxonomy" id="1806052"/>
    <lineage>
        <taxon>Bacteria</taxon>
        <taxon>Bacillati</taxon>
        <taxon>Actinomycetota</taxon>
        <taxon>Actinomycetes</taxon>
        <taxon>Streptosporangiales</taxon>
        <taxon>Streptosporangiaceae</taxon>
        <taxon>Planomonospora</taxon>
    </lineage>
</organism>
<reference evidence="8" key="1">
    <citation type="journal article" date="2019" name="Int. J. Syst. Evol. Microbiol.">
        <title>The Global Catalogue of Microorganisms (GCM) 10K type strain sequencing project: providing services to taxonomists for standard genome sequencing and annotation.</title>
        <authorList>
            <consortium name="The Broad Institute Genomics Platform"/>
            <consortium name="The Broad Institute Genome Sequencing Center for Infectious Disease"/>
            <person name="Wu L."/>
            <person name="Ma J."/>
        </authorList>
    </citation>
    <scope>NUCLEOTIDE SEQUENCE [LARGE SCALE GENOMIC DNA]</scope>
    <source>
        <strain evidence="8">TBRC 4489</strain>
    </source>
</reference>